<keyword evidence="1" id="KW-1133">Transmembrane helix</keyword>
<feature type="transmembrane region" description="Helical" evidence="1">
    <location>
        <begin position="167"/>
        <end position="184"/>
    </location>
</feature>
<dbReference type="KEGG" id="sua:Saut_1989"/>
<proteinExistence type="predicted"/>
<dbReference type="Proteomes" id="UP000007803">
    <property type="component" value="Chromosome"/>
</dbReference>
<keyword evidence="1" id="KW-0472">Membrane</keyword>
<dbReference type="OrthoDB" id="5334573at2"/>
<dbReference type="RefSeq" id="WP_013327785.1">
    <property type="nucleotide sequence ID" value="NC_014506.1"/>
</dbReference>
<keyword evidence="1" id="KW-0812">Transmembrane</keyword>
<gene>
    <name evidence="2" type="ordered locus">Saut_1989</name>
</gene>
<dbReference type="AlphaFoldDB" id="E0URE6"/>
<name>E0URE6_SULAO</name>
<dbReference type="eggNOG" id="COG3850">
    <property type="taxonomic scope" value="Bacteria"/>
</dbReference>
<evidence type="ECO:0008006" key="4">
    <source>
        <dbReference type="Google" id="ProtNLM"/>
    </source>
</evidence>
<dbReference type="STRING" id="563040.Saut_1989"/>
<evidence type="ECO:0000313" key="2">
    <source>
        <dbReference type="EMBL" id="ADN10032.1"/>
    </source>
</evidence>
<organism evidence="2 3">
    <name type="scientific">Sulfurimonas autotrophica (strain ATCC BAA-671 / DSM 16294 / JCM 11897 / OK10)</name>
    <dbReference type="NCBI Taxonomy" id="563040"/>
    <lineage>
        <taxon>Bacteria</taxon>
        <taxon>Pseudomonadati</taxon>
        <taxon>Campylobacterota</taxon>
        <taxon>Epsilonproteobacteria</taxon>
        <taxon>Campylobacterales</taxon>
        <taxon>Sulfurimonadaceae</taxon>
        <taxon>Sulfurimonas</taxon>
    </lineage>
</organism>
<sequence>MTKIKFVGALIFILSVVLALYSKHISTQNEANLKLLKIINEQKAFTQEIAKNIFFIYRNKDASVKQLDASVKAFVNNMNHKDEVLDEIFSQDIKQESKKIIYLWNDFYLLVQKFRDAYRVQNGYTNLVIQRLVKDIYNKNLQLVGEFNKLIEMHKKYVDTVKNKNKTIQITLFVILILLLMYLFSQLKDLITFIQKFLNTSKKIVQKSTVIGIKPIEKNANIADVTQAVDDFNFFVEKIDKSIDYSSESIKNASNSLECIEKNIEDLLELIETMDAGNRLDKELVKKEDILIEALDELSASLQRLRSLKINLDNFKK</sequence>
<evidence type="ECO:0000256" key="1">
    <source>
        <dbReference type="SAM" id="Phobius"/>
    </source>
</evidence>
<dbReference type="HOGENOM" id="CLU_894074_0_0_7"/>
<keyword evidence="3" id="KW-1185">Reference proteome</keyword>
<accession>E0URE6</accession>
<evidence type="ECO:0000313" key="3">
    <source>
        <dbReference type="Proteomes" id="UP000007803"/>
    </source>
</evidence>
<protein>
    <recommendedName>
        <fullName evidence="4">NarX-like N-terminal domain-containing protein</fullName>
    </recommendedName>
</protein>
<dbReference type="EMBL" id="CP002205">
    <property type="protein sequence ID" value="ADN10032.1"/>
    <property type="molecule type" value="Genomic_DNA"/>
</dbReference>
<reference evidence="3" key="1">
    <citation type="journal article" date="2010" name="Stand. Genomic Sci.">
        <title>Complete genome sequence of Sulfurimonas autotrophica type strain (OK10).</title>
        <authorList>
            <person name="Sikorski J."/>
            <person name="Munk C."/>
            <person name="Lapidus A."/>
            <person name="Djao O."/>
            <person name="Lucas S."/>
            <person name="Glavina Del Rio T."/>
            <person name="Nolan M."/>
            <person name="Tice H."/>
            <person name="Han C."/>
            <person name="Cheng J."/>
            <person name="Tapia R."/>
            <person name="Goodwin L."/>
            <person name="Pitluck S."/>
            <person name="Liolios K."/>
            <person name="Ivanova N."/>
            <person name="Mavromatis K."/>
            <person name="Mikhailova N."/>
            <person name="Pati A."/>
            <person name="Sims D."/>
            <person name="Meincke L."/>
            <person name="Brettin T."/>
            <person name="Detter J."/>
            <person name="Chen A."/>
            <person name="Palaniappan K."/>
            <person name="Land M."/>
            <person name="Hauser L."/>
            <person name="Chang Y."/>
            <person name="Jeffries C."/>
            <person name="Rohde M."/>
            <person name="Lang E."/>
            <person name="Spring S."/>
            <person name="Goker M."/>
            <person name="Woyke T."/>
            <person name="Bristow J."/>
            <person name="Eisen J."/>
            <person name="Markowitz V."/>
            <person name="Hugenholtz P."/>
            <person name="Kyrpides N."/>
            <person name="Klenk H."/>
        </authorList>
    </citation>
    <scope>NUCLEOTIDE SEQUENCE [LARGE SCALE GENOMIC DNA]</scope>
    <source>
        <strain evidence="3">ATCC BAA-671 / DSM 16294 / JCM 11897 / OK10</strain>
    </source>
</reference>